<dbReference type="EMBL" id="MUGS01000045">
    <property type="protein sequence ID" value="OXG01708.1"/>
    <property type="molecule type" value="Genomic_DNA"/>
</dbReference>
<evidence type="ECO:0000313" key="1">
    <source>
        <dbReference type="EMBL" id="OXG01708.1"/>
    </source>
</evidence>
<evidence type="ECO:0008006" key="3">
    <source>
        <dbReference type="Google" id="ProtNLM"/>
    </source>
</evidence>
<dbReference type="Proteomes" id="UP000214684">
    <property type="component" value="Unassembled WGS sequence"/>
</dbReference>
<dbReference type="Pfam" id="PF11751">
    <property type="entry name" value="PorP_SprF"/>
    <property type="match status" value="1"/>
</dbReference>
<keyword evidence="2" id="KW-1185">Reference proteome</keyword>
<protein>
    <recommendedName>
        <fullName evidence="3">Type IX secretion system membrane protein PorP/SprF</fullName>
    </recommendedName>
</protein>
<sequence length="290" mass="31877">MFLALLGTATTANAQLNEFQSMYFQNKYLINPAMAGTDKGLILNLGYQGQFDPVPGNPKLMSATGEYNAGNRVGLGLNFGSNQAGLITNTRVVGTFAYHLPIGPEDQKLHFGVSVGGTFASIDYNKVSGNVNDPTLQNFNEGGRLDGDFGIAYTDKLWTIQASLPNLNQHIGNDNNYSARQYIDRSVFYSAISYKIYVSDRINDFNLEPIVAYRGINGFKDIFDAGARFNMPEYHMNVSALYHTNETIAAAIGVTVDKLNIFLATANYIGRKGVYANNTFEIGLSYNFLE</sequence>
<evidence type="ECO:0000313" key="2">
    <source>
        <dbReference type="Proteomes" id="UP000214684"/>
    </source>
</evidence>
<proteinExistence type="predicted"/>
<accession>A0A227NXF6</accession>
<reference evidence="1 2" key="1">
    <citation type="submission" date="2016-11" db="EMBL/GenBank/DDBJ databases">
        <title>Whole genomes of Flavobacteriaceae.</title>
        <authorList>
            <person name="Stine C."/>
            <person name="Li C."/>
            <person name="Tadesse D."/>
        </authorList>
    </citation>
    <scope>NUCLEOTIDE SEQUENCE [LARGE SCALE GENOMIC DNA]</scope>
    <source>
        <strain evidence="1 2">DSM 24704</strain>
    </source>
</reference>
<gene>
    <name evidence="1" type="ORF">B0A64_18865</name>
</gene>
<comment type="caution">
    <text evidence="1">The sequence shown here is derived from an EMBL/GenBank/DDBJ whole genome shotgun (WGS) entry which is preliminary data.</text>
</comment>
<organism evidence="1 2">
    <name type="scientific">Flavobacterium araucananum</name>
    <dbReference type="NCBI Taxonomy" id="946678"/>
    <lineage>
        <taxon>Bacteria</taxon>
        <taxon>Pseudomonadati</taxon>
        <taxon>Bacteroidota</taxon>
        <taxon>Flavobacteriia</taxon>
        <taxon>Flavobacteriales</taxon>
        <taxon>Flavobacteriaceae</taxon>
        <taxon>Flavobacterium</taxon>
    </lineage>
</organism>
<dbReference type="AlphaFoldDB" id="A0A227NXF6"/>
<dbReference type="InterPro" id="IPR019861">
    <property type="entry name" value="PorP/SprF_Bacteroidetes"/>
</dbReference>
<name>A0A227NXF6_9FLAO</name>
<dbReference type="NCBIfam" id="TIGR03519">
    <property type="entry name" value="T9SS_PorP_fam"/>
    <property type="match status" value="1"/>
</dbReference>